<proteinExistence type="predicted"/>
<reference evidence="7 8" key="1">
    <citation type="submission" date="2017-10" db="EMBL/GenBank/DDBJ databases">
        <authorList>
            <person name="Sibley D."/>
            <person name="Venepally P."/>
            <person name="Karamycheva S."/>
            <person name="Hadjithomas M."/>
            <person name="Khan A."/>
            <person name="Brunk B."/>
            <person name="Roos D."/>
            <person name="Caler E."/>
            <person name="Lorenzi H."/>
        </authorList>
    </citation>
    <scope>NUCLEOTIDE SEQUENCE [LARGE SCALE GENOMIC DNA]</scope>
    <source>
        <strain evidence="7 8">CAST</strain>
    </source>
</reference>
<dbReference type="Gene3D" id="3.30.300.320">
    <property type="match status" value="1"/>
</dbReference>
<dbReference type="SUPFAM" id="SSF82895">
    <property type="entry name" value="TSP-1 type 1 repeat"/>
    <property type="match status" value="14"/>
</dbReference>
<dbReference type="EMBL" id="AHIV02001845">
    <property type="protein sequence ID" value="RQX68318.1"/>
    <property type="molecule type" value="Genomic_DNA"/>
</dbReference>
<organism evidence="7 8">
    <name type="scientific">Toxoplasma gondii CAST</name>
    <dbReference type="NCBI Taxonomy" id="943122"/>
    <lineage>
        <taxon>Eukaryota</taxon>
        <taxon>Sar</taxon>
        <taxon>Alveolata</taxon>
        <taxon>Apicomplexa</taxon>
        <taxon>Conoidasida</taxon>
        <taxon>Coccidia</taxon>
        <taxon>Eucoccidiorida</taxon>
        <taxon>Eimeriorina</taxon>
        <taxon>Sarcocystidae</taxon>
        <taxon>Toxoplasma</taxon>
    </lineage>
</organism>
<feature type="region of interest" description="Disordered" evidence="5">
    <location>
        <begin position="335"/>
        <end position="368"/>
    </location>
</feature>
<feature type="region of interest" description="Disordered" evidence="5">
    <location>
        <begin position="1739"/>
        <end position="1773"/>
    </location>
</feature>
<protein>
    <submittedName>
        <fullName evidence="7">Sushi domain (Scr repeat) domain-containing protein</fullName>
    </submittedName>
</protein>
<keyword evidence="2" id="KW-0677">Repeat</keyword>
<evidence type="ECO:0000256" key="4">
    <source>
        <dbReference type="ARBA" id="ARBA00023180"/>
    </source>
</evidence>
<dbReference type="Gene3D" id="4.10.470.20">
    <property type="match status" value="1"/>
</dbReference>
<dbReference type="InterPro" id="IPR000800">
    <property type="entry name" value="Notch_dom"/>
</dbReference>
<feature type="region of interest" description="Disordered" evidence="5">
    <location>
        <begin position="496"/>
        <end position="522"/>
    </location>
</feature>
<dbReference type="SMART" id="SM00209">
    <property type="entry name" value="TSP1"/>
    <property type="match status" value="16"/>
</dbReference>
<evidence type="ECO:0000256" key="5">
    <source>
        <dbReference type="SAM" id="MobiDB-lite"/>
    </source>
</evidence>
<feature type="domain" description="LNR" evidence="6">
    <location>
        <begin position="1927"/>
        <end position="1968"/>
    </location>
</feature>
<comment type="caution">
    <text evidence="7">The sequence shown here is derived from an EMBL/GenBank/DDBJ whole genome shotgun (WGS) entry which is preliminary data.</text>
</comment>
<dbReference type="InterPro" id="IPR036383">
    <property type="entry name" value="TSP1_rpt_sf"/>
</dbReference>
<dbReference type="FunFam" id="2.20.100.10:FF:000134">
    <property type="entry name" value="Uncharacterized protein"/>
    <property type="match status" value="1"/>
</dbReference>
<dbReference type="PANTHER" id="PTHR20920:SF5">
    <property type="entry name" value="SMB DOMAIN-CONTAINING PROTEIN"/>
    <property type="match status" value="1"/>
</dbReference>
<dbReference type="SMART" id="SM00004">
    <property type="entry name" value="NL"/>
    <property type="match status" value="3"/>
</dbReference>
<gene>
    <name evidence="7" type="ORF">TGCAST_223480</name>
</gene>
<evidence type="ECO:0000256" key="1">
    <source>
        <dbReference type="ARBA" id="ARBA00022729"/>
    </source>
</evidence>
<keyword evidence="3" id="KW-1015">Disulfide bond</keyword>
<evidence type="ECO:0000256" key="2">
    <source>
        <dbReference type="ARBA" id="ARBA00022737"/>
    </source>
</evidence>
<evidence type="ECO:0000313" key="7">
    <source>
        <dbReference type="EMBL" id="RQX68318.1"/>
    </source>
</evidence>
<dbReference type="VEuPathDB" id="ToxoDB:TGCAST_223480"/>
<feature type="compositionally biased region" description="Basic and acidic residues" evidence="5">
    <location>
        <begin position="20"/>
        <end position="39"/>
    </location>
</feature>
<evidence type="ECO:0000259" key="6">
    <source>
        <dbReference type="SMART" id="SM00004"/>
    </source>
</evidence>
<dbReference type="InterPro" id="IPR044004">
    <property type="entry name" value="TSP1_spondin_dom"/>
</dbReference>
<dbReference type="PROSITE" id="PS50092">
    <property type="entry name" value="TSP1"/>
    <property type="match status" value="16"/>
</dbReference>
<feature type="compositionally biased region" description="Basic and acidic residues" evidence="5">
    <location>
        <begin position="1750"/>
        <end position="1764"/>
    </location>
</feature>
<feature type="region of interest" description="Disordered" evidence="5">
    <location>
        <begin position="1194"/>
        <end position="1246"/>
    </location>
</feature>
<dbReference type="Pfam" id="PF00090">
    <property type="entry name" value="TSP_1"/>
    <property type="match status" value="3"/>
</dbReference>
<feature type="domain" description="LNR" evidence="6">
    <location>
        <begin position="434"/>
        <end position="475"/>
    </location>
</feature>
<feature type="region of interest" description="Disordered" evidence="5">
    <location>
        <begin position="260"/>
        <end position="307"/>
    </location>
</feature>
<feature type="region of interest" description="Disordered" evidence="5">
    <location>
        <begin position="1"/>
        <end position="53"/>
    </location>
</feature>
<keyword evidence="1" id="KW-0732">Signal</keyword>
<dbReference type="PANTHER" id="PTHR20920">
    <property type="entry name" value="RPE-SPONDIN"/>
    <property type="match status" value="1"/>
</dbReference>
<dbReference type="Gene3D" id="2.20.100.10">
    <property type="entry name" value="Thrombospondin type-1 (TSP1) repeat"/>
    <property type="match status" value="15"/>
</dbReference>
<sequence length="2253" mass="240223">MRPSTQMSMQKGFACPSRTSVDKSKCKVAAKEGRGDDSNPIRSSAVHNNEESSIRRSSQLRSVGCARGCSLGRWVRAMEEAAGWPRRKTCRDIALPPKECLCGSASTILSPGTNSWLSASLRSSVTHALRSSRRVARVSAVGCAQTLFLLCLLLPLRFHSGNELQAFYSPLTFAATSNVLGESVQDDFSATSPDCSLGSSGEGASCLLAYAFDAPDPFHLLRTTPKSAFPHLYLQDAPGGASASALVAVSSRRLSLQDAAAASPPKLHTSPLPVSSEFRTSPFLDRGTDFREIPPATTPAENASGRSSARLLSDAEIFDFAVRRLQGFGSLFGGSGAGSSSDRAKKRPGSFDLDADENLSSTSLSSGPGGRKVLVSNGLVCEDDARVEEFGAKCKLIARSLGGRLGCEKKLSEIAPDGQLPPTIPAFSRVADACPLTCGLCEECAPGCALWFLGNTLCDEACNNALCQFDGGDCWSADCVVSEWNEWSNCSVTCGGPGTEKRSREIKSKPKQGGSPCPKLEETREGCNADVKCPENCVVSEWGEWSDCSTTCGEGQSRRQREILKHPDTNGQKCPETEQARVCMKDSCTTACVVSEWSEWGPCGASCGGGERTRKRSIVSPPVNGGALCPSLTEDEVCNDFSCDGGCEVGPWSDWSSCTAPCGGGTKTRMREVRRKESGADCPPRRQEAVCNQHICAIDCAVSEWTPWSACSVPCGEGQESRRRHVTTEPEGMGSPCPPLAQDRPCFAGLCSSECLVSDWSEWSVCTASCGFGTRTRQRSVETPPTESGGAGCPDLQESEECFSNCPVSCVVGEWEDWGECTDLCHQVGVLEPITTRSRAVLLEAPDCPPPSTLIQSQSCVALGFHCDVDCEVGEWGAWGPCSATCGGGQRRRRRAILRPPTGQGKACPSLVDVNPCALESCAALEGQMISSCIYGEWSPFRECDATCGVGRQRSMRAILAFPSSPFDPEGNILLDSTVCTETDRFQMCHGPPCPVDCQVTAWGAWSSCSVTCGGGQQDRLRSIVRPAAHGGKECPGLREVHPCATYPCPTDCRLSDWTEWTACSADCGLGSQTRTRRILTPASVDPPGASCGPLTEERRCFAPRGACREDCELSAWNDWTGCSQSCGLGGVRTRSRQVAKPGGLAGGRSCAGESLVQEEACNESVPCVGDCEVGDWGEWTGCSVSCSEKKTQEELKKSAGGRRMQAGRSRANARRLGPGGDGAEAASDETKRDTHLLSGGGKRMRSRAVLKPEKNGGMPCPQTEEIDDSCNADVPCPVECTYTPWTDWTPCSVTCGVGKQTRHREIATDAQFGGRPCDNLEDFIDCMADVLCVDDCEVSDWGEWSTCSASCGGGVRKRGRKVLRAPTNGGRPCPPLTDFDACGLASCHGTDCEVGEWSPWSSCSKVCGGGVHARTRPVLTERRGSGRDCPSPLLEREGCNLFRCPDTACEDNPDVPVMTGGVECRVLLAMGCQRLLKDLAEENDREFPAHIPPETRVQDACPATCGTCAECAPGCQLRDLGNRHCDDACNNAACQMDLGDCGGDCELDKEKKPNFFAALGLAADPPTSTLLRGQTAVLSCTDAGTRLAGFPALRQLAVACRGRDIFELFPQGLRLAGARDGETRGELGDVALPACVPDACPFVYVDGFGKEGENGPQDASLALQQLDGVYYRGDAQRGFPRYVQEKVGQPKYFLWMHAEPSVDLRSGPDSKQTSSSVSPSRATAGTFVWRLTASDPLESETSRASQRGHTREKENLKKLEKAAGPEATTPGVQRTEADAALLAVGTGTRCRTPPVGKDGPLDCVDFWSVGEVDAAGGAVKLGRKIPGKDIILRCLSSEAEKEELLASLLATAVPASDPQAHFEEPPSTVVAGSQMFCEDQPDVERVSQKTCAELKKLLKCDFVLADAGVDELPEFLPADATLALACPQTCGLCRECAFRCPLWFLGNKHCDAACNNAACEFDRGDCLADAPAAGGLEPNAPAWVRGDTQQQAEELHGAEECVDDATVKEMGYSCKLLLKVAKEQFPALGCATKLLDLNPNAQLPPGVPEVARVKDACPKSCDACSDPDLLRRGGRGTVPHKSEKESASCEDDPAVREMGSTCRLLLAAAEEGGKGGCDARLLDLDEQKQELPRGVPATARVKDLCPKTCNACNDKDRLVRPRQDAATACEDDPLVKSLGYTCSLLVRAAEDFDGCATRLLSLKPDQVLPPGIPSETRVKDACPKTCNACNDRDRDEIEKEIGLWTGVSIAID</sequence>
<evidence type="ECO:0000313" key="8">
    <source>
        <dbReference type="Proteomes" id="UP000284452"/>
    </source>
</evidence>
<evidence type="ECO:0000256" key="3">
    <source>
        <dbReference type="ARBA" id="ARBA00023157"/>
    </source>
</evidence>
<dbReference type="Pfam" id="PF19028">
    <property type="entry name" value="TSP1_spondin"/>
    <property type="match status" value="12"/>
</dbReference>
<dbReference type="Proteomes" id="UP000284452">
    <property type="component" value="Unassembled WGS sequence"/>
</dbReference>
<feature type="compositionally biased region" description="Basic and acidic residues" evidence="5">
    <location>
        <begin position="499"/>
        <end position="508"/>
    </location>
</feature>
<accession>A0A3R8AIX0</accession>
<dbReference type="InterPro" id="IPR000884">
    <property type="entry name" value="TSP1_rpt"/>
</dbReference>
<dbReference type="FunFam" id="2.20.100.10:FF:000120">
    <property type="entry name" value="Thrombospondin, type I, domain-containing 7Ab"/>
    <property type="match status" value="2"/>
</dbReference>
<feature type="domain" description="LNR" evidence="6">
    <location>
        <begin position="1505"/>
        <end position="1547"/>
    </location>
</feature>
<name>A0A3R8AIX0_TOXGO</name>
<dbReference type="Pfam" id="PF00066">
    <property type="entry name" value="Notch"/>
    <property type="match status" value="2"/>
</dbReference>
<keyword evidence="4" id="KW-0325">Glycoprotein</keyword>
<dbReference type="InterPro" id="IPR039942">
    <property type="entry name" value="SBSPO"/>
</dbReference>